<evidence type="ECO:0000313" key="3">
    <source>
        <dbReference type="Proteomes" id="UP001491310"/>
    </source>
</evidence>
<gene>
    <name evidence="2" type="ORF">WJX75_002116</name>
</gene>
<protein>
    <submittedName>
        <fullName evidence="2">Uncharacterized protein</fullName>
    </submittedName>
</protein>
<feature type="compositionally biased region" description="Acidic residues" evidence="1">
    <location>
        <begin position="609"/>
        <end position="631"/>
    </location>
</feature>
<reference evidence="2 3" key="1">
    <citation type="journal article" date="2024" name="Nat. Commun.">
        <title>Phylogenomics reveals the evolutionary origins of lichenization in chlorophyte algae.</title>
        <authorList>
            <person name="Puginier C."/>
            <person name="Libourel C."/>
            <person name="Otte J."/>
            <person name="Skaloud P."/>
            <person name="Haon M."/>
            <person name="Grisel S."/>
            <person name="Petersen M."/>
            <person name="Berrin J.G."/>
            <person name="Delaux P.M."/>
            <person name="Dal Grande F."/>
            <person name="Keller J."/>
        </authorList>
    </citation>
    <scope>NUCLEOTIDE SEQUENCE [LARGE SCALE GENOMIC DNA]</scope>
    <source>
        <strain evidence="2 3">SAG 216-7</strain>
    </source>
</reference>
<feature type="region of interest" description="Disordered" evidence="1">
    <location>
        <begin position="482"/>
        <end position="514"/>
    </location>
</feature>
<name>A0ABR2YJD4_9CHLO</name>
<evidence type="ECO:0000313" key="2">
    <source>
        <dbReference type="EMBL" id="KAK9906458.1"/>
    </source>
</evidence>
<evidence type="ECO:0000256" key="1">
    <source>
        <dbReference type="SAM" id="MobiDB-lite"/>
    </source>
</evidence>
<sequence length="653" mass="70841">METLSAVIRLYLQGSVQVGGLSLRQLALQDVVLVQPEHLGGRVVFKAKSVSLHPSWNILQGVPLRVIVDRPWANGLIDDEGQLQLLRLVLDAEEPQLARDSELSGGTVVEAQDLVEGLGPGAEPSGSDEGLCEQQLFGEVKIPFVTIQLADGTLVVHEEIGQVFGGYVRFEACLGVSIVRQAAEANGIDCSWIQNRPEQTKLTGRPIQPFGLKLVTEHLEFKASGWRTTTGFLLRQPASATITFTPALAKYGLARLHPFLSHVMALKEANSVTAAVTPLAMHIPFEAMTIRVSPLKLHIKGSRLTRGATRLLEFRGKAKKRGGLECWTSAIEADVYRTGELVSKRMDVLISRDFRVSKAPLHMAMWGHGRVDEEEGSIIDAIVAIPEYTLHMAGLFGLPKDYMMQISARGSAFRPTIDWFKATKTLGALMVERNVPTLGLKGVRKWLDKRCEKKVAKQGPVPAPTQPLPWDYFRRMPQRLKGGRHYNLPLPTDSAQPAASAPGSGAEAEPEHTDMGAAMEQEEHPHADHAAGVTAVPTSENAPPSLGASDASHENSPRDPLQPSASDKQPPAASGHAGARSLRTISTMTPEVAAQLRQQAIDHGGSLPSEDDEGSDDESESDSDDDEWLVEEEGRLALAKNTVSIGHLTKHEA</sequence>
<accession>A0ABR2YJD4</accession>
<organism evidence="2 3">
    <name type="scientific">Coccomyxa subellipsoidea</name>
    <dbReference type="NCBI Taxonomy" id="248742"/>
    <lineage>
        <taxon>Eukaryota</taxon>
        <taxon>Viridiplantae</taxon>
        <taxon>Chlorophyta</taxon>
        <taxon>core chlorophytes</taxon>
        <taxon>Trebouxiophyceae</taxon>
        <taxon>Trebouxiophyceae incertae sedis</taxon>
        <taxon>Coccomyxaceae</taxon>
        <taxon>Coccomyxa</taxon>
    </lineage>
</organism>
<dbReference type="EMBL" id="JALJOT010000010">
    <property type="protein sequence ID" value="KAK9906458.1"/>
    <property type="molecule type" value="Genomic_DNA"/>
</dbReference>
<dbReference type="Proteomes" id="UP001491310">
    <property type="component" value="Unassembled WGS sequence"/>
</dbReference>
<feature type="region of interest" description="Disordered" evidence="1">
    <location>
        <begin position="535"/>
        <end position="631"/>
    </location>
</feature>
<keyword evidence="3" id="KW-1185">Reference proteome</keyword>
<feature type="compositionally biased region" description="Low complexity" evidence="1">
    <location>
        <begin position="494"/>
        <end position="507"/>
    </location>
</feature>
<proteinExistence type="predicted"/>
<comment type="caution">
    <text evidence="2">The sequence shown here is derived from an EMBL/GenBank/DDBJ whole genome shotgun (WGS) entry which is preliminary data.</text>
</comment>